<comment type="caution">
    <text evidence="2">The sequence shown here is derived from an EMBL/GenBank/DDBJ whole genome shotgun (WGS) entry which is preliminary data.</text>
</comment>
<organism evidence="2">
    <name type="scientific">marine sediment metagenome</name>
    <dbReference type="NCBI Taxonomy" id="412755"/>
    <lineage>
        <taxon>unclassified sequences</taxon>
        <taxon>metagenomes</taxon>
        <taxon>ecological metagenomes</taxon>
    </lineage>
</organism>
<evidence type="ECO:0000313" key="2">
    <source>
        <dbReference type="EMBL" id="KKL89011.1"/>
    </source>
</evidence>
<dbReference type="AlphaFoldDB" id="A0A0F9GEP1"/>
<feature type="transmembrane region" description="Helical" evidence="1">
    <location>
        <begin position="6"/>
        <end position="31"/>
    </location>
</feature>
<feature type="transmembrane region" description="Helical" evidence="1">
    <location>
        <begin position="38"/>
        <end position="62"/>
    </location>
</feature>
<keyword evidence="1" id="KW-1133">Transmembrane helix</keyword>
<dbReference type="EMBL" id="LAZR01020401">
    <property type="protein sequence ID" value="KKL89011.1"/>
    <property type="molecule type" value="Genomic_DNA"/>
</dbReference>
<gene>
    <name evidence="2" type="ORF">LCGC14_1918990</name>
</gene>
<keyword evidence="1" id="KW-0472">Membrane</keyword>
<reference evidence="2" key="1">
    <citation type="journal article" date="2015" name="Nature">
        <title>Complex archaea that bridge the gap between prokaryotes and eukaryotes.</title>
        <authorList>
            <person name="Spang A."/>
            <person name="Saw J.H."/>
            <person name="Jorgensen S.L."/>
            <person name="Zaremba-Niedzwiedzka K."/>
            <person name="Martijn J."/>
            <person name="Lind A.E."/>
            <person name="van Eijk R."/>
            <person name="Schleper C."/>
            <person name="Guy L."/>
            <person name="Ettema T.J."/>
        </authorList>
    </citation>
    <scope>NUCLEOTIDE SEQUENCE</scope>
</reference>
<protein>
    <submittedName>
        <fullName evidence="2">Uncharacterized protein</fullName>
    </submittedName>
</protein>
<proteinExistence type="predicted"/>
<name>A0A0F9GEP1_9ZZZZ</name>
<sequence>MPFLIPIAVTIGAAIVSAITIVAAAIGPILIAIGAAVAAIAAVVVSVTVVVVQSLIVAFTWFGSQVVANIGWVVDWITTHSRTVYNTVAAYVHSTAGTFRHLLDIIHFKTILQVHSIAQIVSPQYRAMMVKVYDAISRASDALGLGPMFLTLAIQNTRNLVLDVTSMFGQKYDLGQVSWLGTMNNYLDHFNTHVEKYRLNPEAVFWDLAELIERPAQDAKGAFQQGIISSLDTVLDFAAKVGDGLSQIGIDIETLYNDLPQFVKNTIPDPGTVFWDNFGGFLDDHYRPTIQALQDEIGGWSQDLQTSQQTVAGLVAQLRKPGDLIRNIDALPAYEREDQDRILAEFSNRRLGRLVDRLMPALSLSREKLDSNARIPIPPPLISPILSYEASSGSVPGVGGTAQRGSWFVGDY</sequence>
<evidence type="ECO:0000256" key="1">
    <source>
        <dbReference type="SAM" id="Phobius"/>
    </source>
</evidence>
<keyword evidence="1" id="KW-0812">Transmembrane</keyword>
<accession>A0A0F9GEP1</accession>